<dbReference type="EMBL" id="JAOAOG010000309">
    <property type="protein sequence ID" value="KAJ6230684.1"/>
    <property type="molecule type" value="Genomic_DNA"/>
</dbReference>
<evidence type="ECO:0000313" key="2">
    <source>
        <dbReference type="EMBL" id="KAJ6230684.1"/>
    </source>
</evidence>
<name>A0ABQ8XHB1_9EUKA</name>
<dbReference type="SUPFAM" id="SSF48403">
    <property type="entry name" value="Ankyrin repeat"/>
    <property type="match status" value="1"/>
</dbReference>
<dbReference type="Proteomes" id="UP001150062">
    <property type="component" value="Unassembled WGS sequence"/>
</dbReference>
<protein>
    <submittedName>
        <fullName evidence="2">Ankyrin repeat-containing protein</fullName>
    </submittedName>
</protein>
<reference evidence="2" key="1">
    <citation type="submission" date="2022-08" db="EMBL/GenBank/DDBJ databases">
        <title>Novel sulfate-reducing endosymbionts in the free-living metamonad Anaeramoeba.</title>
        <authorList>
            <person name="Jerlstrom-Hultqvist J."/>
            <person name="Cepicka I."/>
            <person name="Gallot-Lavallee L."/>
            <person name="Salas-Leiva D."/>
            <person name="Curtis B.A."/>
            <person name="Zahonova K."/>
            <person name="Pipaliya S."/>
            <person name="Dacks J."/>
            <person name="Roger A.J."/>
        </authorList>
    </citation>
    <scope>NUCLEOTIDE SEQUENCE</scope>
    <source>
        <strain evidence="2">Schooner1</strain>
    </source>
</reference>
<evidence type="ECO:0000313" key="3">
    <source>
        <dbReference type="Proteomes" id="UP001150062"/>
    </source>
</evidence>
<accession>A0ABQ8XHB1</accession>
<evidence type="ECO:0000256" key="1">
    <source>
        <dbReference type="SAM" id="Coils"/>
    </source>
</evidence>
<keyword evidence="3" id="KW-1185">Reference proteome</keyword>
<organism evidence="2 3">
    <name type="scientific">Anaeramoeba flamelloides</name>
    <dbReference type="NCBI Taxonomy" id="1746091"/>
    <lineage>
        <taxon>Eukaryota</taxon>
        <taxon>Metamonada</taxon>
        <taxon>Anaeramoebidae</taxon>
        <taxon>Anaeramoeba</taxon>
    </lineage>
</organism>
<comment type="caution">
    <text evidence="2">The sequence shown here is derived from an EMBL/GenBank/DDBJ whole genome shotgun (WGS) entry which is preliminary data.</text>
</comment>
<keyword evidence="1" id="KW-0175">Coiled coil</keyword>
<feature type="coiled-coil region" evidence="1">
    <location>
        <begin position="146"/>
        <end position="244"/>
    </location>
</feature>
<proteinExistence type="predicted"/>
<dbReference type="Gene3D" id="1.25.40.20">
    <property type="entry name" value="Ankyrin repeat-containing domain"/>
    <property type="match status" value="1"/>
</dbReference>
<dbReference type="InterPro" id="IPR036770">
    <property type="entry name" value="Ankyrin_rpt-contain_sf"/>
</dbReference>
<gene>
    <name evidence="2" type="ORF">M0813_06472</name>
</gene>
<sequence>MIQSKKPESPEQWASVFQNYPYDFFIGVIEESIINNFHDDEEDKEQLTPLHLLIKYNKNKGKAEMMQKMIELNADINTPTSINKTAVDLAYEYKNDNFLCEIIWDEIDNNNRDLKYQNSKILEQLNSETKKKKIYIKEIESFKGRIVKMEKEIKVKSDLIENLKEKNKKKLERSINQQQSTLKNTVEENENLKKQIQRVNKKIEQYIEEKSKIEEHIKKYVQLIKDEKRKVIQLNEKIKKINKK</sequence>